<reference evidence="5 7" key="2">
    <citation type="journal article" date="2013" name="Nature">
        <title>Insights into bilaterian evolution from three spiralian genomes.</title>
        <authorList>
            <person name="Simakov O."/>
            <person name="Marletaz F."/>
            <person name="Cho S.J."/>
            <person name="Edsinger-Gonzales E."/>
            <person name="Havlak P."/>
            <person name="Hellsten U."/>
            <person name="Kuo D.H."/>
            <person name="Larsson T."/>
            <person name="Lv J."/>
            <person name="Arendt D."/>
            <person name="Savage R."/>
            <person name="Osoegawa K."/>
            <person name="de Jong P."/>
            <person name="Grimwood J."/>
            <person name="Chapman J.A."/>
            <person name="Shapiro H."/>
            <person name="Aerts A."/>
            <person name="Otillar R.P."/>
            <person name="Terry A.Y."/>
            <person name="Boore J.L."/>
            <person name="Grigoriev I.V."/>
            <person name="Lindberg D.R."/>
            <person name="Seaver E.C."/>
            <person name="Weisblat D.A."/>
            <person name="Putnam N.H."/>
            <person name="Rokhsar D.S."/>
        </authorList>
    </citation>
    <scope>NUCLEOTIDE SEQUENCE</scope>
    <source>
        <strain evidence="5 7">I ESC-2004</strain>
    </source>
</reference>
<dbReference type="EMBL" id="KB304239">
    <property type="protein sequence ID" value="ELU02287.1"/>
    <property type="molecule type" value="Genomic_DNA"/>
</dbReference>
<dbReference type="HOGENOM" id="CLU_417526_0_0_1"/>
<dbReference type="SUPFAM" id="SSF50044">
    <property type="entry name" value="SH3-domain"/>
    <property type="match status" value="1"/>
</dbReference>
<reference evidence="7" key="1">
    <citation type="submission" date="2012-12" db="EMBL/GenBank/DDBJ databases">
        <authorList>
            <person name="Hellsten U."/>
            <person name="Grimwood J."/>
            <person name="Chapman J.A."/>
            <person name="Shapiro H."/>
            <person name="Aerts A."/>
            <person name="Otillar R.P."/>
            <person name="Terry A.Y."/>
            <person name="Boore J.L."/>
            <person name="Simakov O."/>
            <person name="Marletaz F."/>
            <person name="Cho S.-J."/>
            <person name="Edsinger-Gonzales E."/>
            <person name="Havlak P."/>
            <person name="Kuo D.-H."/>
            <person name="Larsson T."/>
            <person name="Lv J."/>
            <person name="Arendt D."/>
            <person name="Savage R."/>
            <person name="Osoegawa K."/>
            <person name="de Jong P."/>
            <person name="Lindberg D.R."/>
            <person name="Seaver E.C."/>
            <person name="Weisblat D.A."/>
            <person name="Putnam N.H."/>
            <person name="Grigoriev I.V."/>
            <person name="Rokhsar D.S."/>
        </authorList>
    </citation>
    <scope>NUCLEOTIDE SEQUENCE</scope>
    <source>
        <strain evidence="7">I ESC-2004</strain>
    </source>
</reference>
<keyword evidence="2" id="KW-0677">Repeat</keyword>
<dbReference type="Gene3D" id="2.30.30.40">
    <property type="entry name" value="SH3 Domains"/>
    <property type="match status" value="1"/>
</dbReference>
<dbReference type="InterPro" id="IPR041615">
    <property type="entry name" value="Desmoplakin_SH3"/>
</dbReference>
<evidence type="ECO:0000313" key="7">
    <source>
        <dbReference type="Proteomes" id="UP000014760"/>
    </source>
</evidence>
<evidence type="ECO:0000313" key="5">
    <source>
        <dbReference type="EMBL" id="ELU02287.1"/>
    </source>
</evidence>
<dbReference type="GO" id="GO:0005882">
    <property type="term" value="C:intermediate filament"/>
    <property type="evidence" value="ECO:0007669"/>
    <property type="project" value="TreeGrafter"/>
</dbReference>
<evidence type="ECO:0000256" key="3">
    <source>
        <dbReference type="SAM" id="MobiDB-lite"/>
    </source>
</evidence>
<accession>R7UG67</accession>
<name>R7UG67_CAPTE</name>
<dbReference type="GO" id="GO:0016020">
    <property type="term" value="C:membrane"/>
    <property type="evidence" value="ECO:0007669"/>
    <property type="project" value="TreeGrafter"/>
</dbReference>
<evidence type="ECO:0000256" key="2">
    <source>
        <dbReference type="ARBA" id="ARBA00022737"/>
    </source>
</evidence>
<reference evidence="6" key="3">
    <citation type="submission" date="2015-06" db="UniProtKB">
        <authorList>
            <consortium name="EnsemblMetazoa"/>
        </authorList>
    </citation>
    <scope>IDENTIFICATION</scope>
</reference>
<proteinExistence type="predicted"/>
<dbReference type="InterPro" id="IPR043197">
    <property type="entry name" value="Plakin"/>
</dbReference>
<dbReference type="OMA" id="YHEIEES"/>
<dbReference type="InterPro" id="IPR036028">
    <property type="entry name" value="SH3-like_dom_sf"/>
</dbReference>
<dbReference type="GO" id="GO:0005737">
    <property type="term" value="C:cytoplasm"/>
    <property type="evidence" value="ECO:0007669"/>
    <property type="project" value="TreeGrafter"/>
</dbReference>
<dbReference type="GO" id="GO:0042060">
    <property type="term" value="P:wound healing"/>
    <property type="evidence" value="ECO:0007669"/>
    <property type="project" value="TreeGrafter"/>
</dbReference>
<feature type="region of interest" description="Disordered" evidence="3">
    <location>
        <begin position="365"/>
        <end position="388"/>
    </location>
</feature>
<dbReference type="Gene3D" id="3.90.1290.10">
    <property type="entry name" value="Plakin repeat"/>
    <property type="match status" value="1"/>
</dbReference>
<dbReference type="PANTHER" id="PTHR23169:SF23">
    <property type="entry name" value="SHORT STOP, ISOFORM H"/>
    <property type="match status" value="1"/>
</dbReference>
<dbReference type="SUPFAM" id="SSF75399">
    <property type="entry name" value="Plakin repeat"/>
    <property type="match status" value="1"/>
</dbReference>
<dbReference type="InterPro" id="IPR001101">
    <property type="entry name" value="Plectin_repeat"/>
</dbReference>
<evidence type="ECO:0000259" key="4">
    <source>
        <dbReference type="Pfam" id="PF17902"/>
    </source>
</evidence>
<dbReference type="GO" id="GO:0005198">
    <property type="term" value="F:structural molecule activity"/>
    <property type="evidence" value="ECO:0007669"/>
    <property type="project" value="TreeGrafter"/>
</dbReference>
<dbReference type="OrthoDB" id="18740at2759"/>
<dbReference type="EMBL" id="AMQN01001666">
    <property type="status" value="NOT_ANNOTATED_CDS"/>
    <property type="molecule type" value="Genomic_DNA"/>
</dbReference>
<dbReference type="Proteomes" id="UP000014760">
    <property type="component" value="Unassembled WGS sequence"/>
</dbReference>
<gene>
    <name evidence="5" type="ORF">CAPTEDRAFT_213826</name>
</gene>
<dbReference type="Pfam" id="PF17902">
    <property type="entry name" value="SH3_10"/>
    <property type="match status" value="1"/>
</dbReference>
<feature type="compositionally biased region" description="Polar residues" evidence="3">
    <location>
        <begin position="376"/>
        <end position="388"/>
    </location>
</feature>
<dbReference type="Gene3D" id="1.20.58.60">
    <property type="match status" value="1"/>
</dbReference>
<feature type="domain" description="Desmoplakin SH3" evidence="4">
    <location>
        <begin position="115"/>
        <end position="179"/>
    </location>
</feature>
<dbReference type="PANTHER" id="PTHR23169">
    <property type="entry name" value="ENVOPLAKIN"/>
    <property type="match status" value="1"/>
</dbReference>
<dbReference type="AlphaFoldDB" id="R7UG67"/>
<dbReference type="STRING" id="283909.R7UG67"/>
<keyword evidence="1" id="KW-0597">Phosphoprotein</keyword>
<dbReference type="SMART" id="SM00250">
    <property type="entry name" value="PLEC"/>
    <property type="match status" value="3"/>
</dbReference>
<dbReference type="InterPro" id="IPR035915">
    <property type="entry name" value="Plakin_repeat_sf"/>
</dbReference>
<dbReference type="EnsemblMetazoa" id="CapteT213826">
    <property type="protein sequence ID" value="CapteP213826"/>
    <property type="gene ID" value="CapteG213826"/>
</dbReference>
<protein>
    <recommendedName>
        <fullName evidence="4">Desmoplakin SH3 domain-containing protein</fullName>
    </recommendedName>
</protein>
<sequence>MRNTLIQSPCGFNMLPISPKGESNGINVKEKCMLVLQQAGATQDFCDFFSDVLQYEYDMNQSIYRLGENLHQTRQDRSPIAPDVLFRTTQEMTKNFNQWKEKVNNLAKRGKDIQPLKINQHTLTKSTVFKAVCSIETKELRVREGEEMTVLDATKPESIKVRTRKGQEGYIPALSCILPTPDRDALTASERLQIQLLASWTECLRKIRTILMDTLLLCSYKLSDEWRDTNSPKISLEARDRISGKFRNIIDATNKQTPRSDVTVLHNNLYSVEQELTILGQNGAGLNGMVDTISNLDKAVLCYQMYRQQWFLYRKSLLEASRPIYVVDTWKQLKSISSGKPFKYYEQKVTYESVETREEVTYVKDTETSSGGCGSTREQVSSDQLTSTSGETQQRIVINGVVDPRTDLVISFQEAVDEGIINQQSGVYRNPKTHETTPIPIAMNEGKIKVEYTTTRKMAEKTTALGLITIKTRKEDTDYTITGLIDPNSGERIDLEEGISRKIIDTAVGEFHIDMTNETMSISNAIESGWIQAKYNTANGEPEYVTKTYAVNSVVDQRLKKKIPFQEAVKRGLIDKDTGNYIHNVTREKVYVTEAIRRGFLKGHVVDDPSSMDIEAENRVVVNKMNILRRNILKPMEALSALRKAAHSKKPEVNGNN</sequence>
<evidence type="ECO:0000256" key="1">
    <source>
        <dbReference type="ARBA" id="ARBA00022553"/>
    </source>
</evidence>
<keyword evidence="7" id="KW-1185">Reference proteome</keyword>
<dbReference type="GO" id="GO:0045104">
    <property type="term" value="P:intermediate filament cytoskeleton organization"/>
    <property type="evidence" value="ECO:0007669"/>
    <property type="project" value="InterPro"/>
</dbReference>
<organism evidence="5">
    <name type="scientific">Capitella teleta</name>
    <name type="common">Polychaete worm</name>
    <dbReference type="NCBI Taxonomy" id="283909"/>
    <lineage>
        <taxon>Eukaryota</taxon>
        <taxon>Metazoa</taxon>
        <taxon>Spiralia</taxon>
        <taxon>Lophotrochozoa</taxon>
        <taxon>Annelida</taxon>
        <taxon>Polychaeta</taxon>
        <taxon>Sedentaria</taxon>
        <taxon>Scolecida</taxon>
        <taxon>Capitellidae</taxon>
        <taxon>Capitella</taxon>
    </lineage>
</organism>
<evidence type="ECO:0000313" key="6">
    <source>
        <dbReference type="EnsemblMetazoa" id="CapteP213826"/>
    </source>
</evidence>